<dbReference type="AlphaFoldDB" id="A0A0D8XZN4"/>
<accession>A0A0D8XZN4</accession>
<reference evidence="1 2" key="1">
    <citation type="submission" date="2013-11" db="EMBL/GenBank/DDBJ databases">
        <title>Draft genome of the bovine lungworm Dictyocaulus viviparus.</title>
        <authorList>
            <person name="Mitreva M."/>
        </authorList>
    </citation>
    <scope>NUCLEOTIDE SEQUENCE [LARGE SCALE GENOMIC DNA]</scope>
    <source>
        <strain evidence="1 2">HannoverDv2000</strain>
    </source>
</reference>
<sequence>MRSIVLQFELDHIVEGEQHQRTSRPLCSRTCRAIATIREKKCSFVVLTIMAAFFRKLFVSRSEKRQTRKDSITGRNKTLSVPYLSRLDGTHLQPGQSLIIRGVITGKSMKSLNVAKYSSVEYLKF</sequence>
<evidence type="ECO:0000313" key="1">
    <source>
        <dbReference type="EMBL" id="KJH49930.1"/>
    </source>
</evidence>
<keyword evidence="2" id="KW-1185">Reference proteome</keyword>
<protein>
    <submittedName>
        <fullName evidence="1">Uncharacterized protein</fullName>
    </submittedName>
</protein>
<name>A0A0D8XZN4_DICVI</name>
<gene>
    <name evidence="1" type="ORF">DICVIV_03960</name>
</gene>
<dbReference type="OrthoDB" id="5876034at2759"/>
<dbReference type="EMBL" id="KN716220">
    <property type="protein sequence ID" value="KJH49930.1"/>
    <property type="molecule type" value="Genomic_DNA"/>
</dbReference>
<reference evidence="2" key="2">
    <citation type="journal article" date="2016" name="Sci. Rep.">
        <title>Dictyocaulus viviparus genome, variome and transcriptome elucidate lungworm biology and support future intervention.</title>
        <authorList>
            <person name="McNulty S.N."/>
            <person name="Strube C."/>
            <person name="Rosa B.A."/>
            <person name="Martin J.C."/>
            <person name="Tyagi R."/>
            <person name="Choi Y.J."/>
            <person name="Wang Q."/>
            <person name="Hallsworth Pepin K."/>
            <person name="Zhang X."/>
            <person name="Ozersky P."/>
            <person name="Wilson R.K."/>
            <person name="Sternberg P.W."/>
            <person name="Gasser R.B."/>
            <person name="Mitreva M."/>
        </authorList>
    </citation>
    <scope>NUCLEOTIDE SEQUENCE [LARGE SCALE GENOMIC DNA]</scope>
    <source>
        <strain evidence="2">HannoverDv2000</strain>
    </source>
</reference>
<dbReference type="Proteomes" id="UP000053766">
    <property type="component" value="Unassembled WGS sequence"/>
</dbReference>
<evidence type="ECO:0000313" key="2">
    <source>
        <dbReference type="Proteomes" id="UP000053766"/>
    </source>
</evidence>
<organism evidence="1 2">
    <name type="scientific">Dictyocaulus viviparus</name>
    <name type="common">Bovine lungworm</name>
    <dbReference type="NCBI Taxonomy" id="29172"/>
    <lineage>
        <taxon>Eukaryota</taxon>
        <taxon>Metazoa</taxon>
        <taxon>Ecdysozoa</taxon>
        <taxon>Nematoda</taxon>
        <taxon>Chromadorea</taxon>
        <taxon>Rhabditida</taxon>
        <taxon>Rhabditina</taxon>
        <taxon>Rhabditomorpha</taxon>
        <taxon>Strongyloidea</taxon>
        <taxon>Metastrongylidae</taxon>
        <taxon>Dictyocaulus</taxon>
    </lineage>
</organism>
<proteinExistence type="predicted"/>